<evidence type="ECO:0000256" key="6">
    <source>
        <dbReference type="ARBA" id="ARBA00023136"/>
    </source>
</evidence>
<feature type="transmembrane region" description="Helical" evidence="7">
    <location>
        <begin position="150"/>
        <end position="172"/>
    </location>
</feature>
<sequence length="463" mass="51492">MATQEQLTTEYPVKSRYNADENQIDEQADEIELIDLKTDAGYFETLKIMLNVGCKSFGGPMNQVEDLQKIFVDDLKWVNEELFTEIFTICCGIPGSVITQVAIAIGSLVTNNWKGGVFAFIGLTLPGALIMGLFGCIYRILQLNQLVVPCLGKLALHGFASASVSVVFQAAWKFCTQMKVSWQDTFIIGSSLVLYILYQSPIFMLALMIIGGFIMQMSQKEDYRTSVSVVSRDSIQIAEPRFSRVLQEQGGVFGKNSLYAYIIILAVLLILRISLKTKDVEAAISFYYVGSLLMGGGHVGIPLLFTEFTALNLITSDIFFNGFSVNNMIPGPIMNIAVYVGGFADGFKGAFIAYIFLYLPTFLFIWGVLPYWHSHRKDPNINNFIRGASLVSIGFVFATTYILWRNAGQDDVVTSSLLVVISFVLLNIYELPAPFVVLLGGVLMVVRYMTLRNYRGVEDYSTC</sequence>
<organism evidence="8 9">
    <name type="scientific">Tetrahymena thermophila (strain SB210)</name>
    <dbReference type="NCBI Taxonomy" id="312017"/>
    <lineage>
        <taxon>Eukaryota</taxon>
        <taxon>Sar</taxon>
        <taxon>Alveolata</taxon>
        <taxon>Ciliophora</taxon>
        <taxon>Intramacronucleata</taxon>
        <taxon>Oligohymenophorea</taxon>
        <taxon>Hymenostomatida</taxon>
        <taxon>Tetrahymenina</taxon>
        <taxon>Tetrahymenidae</taxon>
        <taxon>Tetrahymena</taxon>
    </lineage>
</organism>
<dbReference type="KEGG" id="tet:TTHERM_00526920"/>
<evidence type="ECO:0000256" key="7">
    <source>
        <dbReference type="SAM" id="Phobius"/>
    </source>
</evidence>
<feature type="transmembrane region" description="Helical" evidence="7">
    <location>
        <begin position="416"/>
        <end position="446"/>
    </location>
</feature>
<keyword evidence="3" id="KW-1003">Cell membrane</keyword>
<feature type="transmembrane region" description="Helical" evidence="7">
    <location>
        <begin position="351"/>
        <end position="372"/>
    </location>
</feature>
<feature type="transmembrane region" description="Helical" evidence="7">
    <location>
        <begin position="258"/>
        <end position="275"/>
    </location>
</feature>
<dbReference type="GeneID" id="7827594"/>
<dbReference type="PANTHER" id="PTHR33567">
    <property type="entry name" value="CHROMATE ION TRANSPORTER (EUROFUNG)"/>
    <property type="match status" value="1"/>
</dbReference>
<dbReference type="OrthoDB" id="2160638at2759"/>
<keyword evidence="5 7" id="KW-1133">Transmembrane helix</keyword>
<gene>
    <name evidence="8" type="ORF">TTHERM_00526920</name>
</gene>
<feature type="transmembrane region" description="Helical" evidence="7">
    <location>
        <begin position="86"/>
        <end position="109"/>
    </location>
</feature>
<comment type="subcellular location">
    <subcellularLocation>
        <location evidence="1">Cell membrane</location>
        <topology evidence="1">Multi-pass membrane protein</topology>
    </subcellularLocation>
</comment>
<feature type="transmembrane region" description="Helical" evidence="7">
    <location>
        <begin position="384"/>
        <end position="404"/>
    </location>
</feature>
<evidence type="ECO:0000256" key="2">
    <source>
        <dbReference type="ARBA" id="ARBA00005262"/>
    </source>
</evidence>
<accession>I7M4Q6</accession>
<dbReference type="eggNOG" id="ENOG502QRJG">
    <property type="taxonomic scope" value="Eukaryota"/>
</dbReference>
<proteinExistence type="inferred from homology"/>
<evidence type="ECO:0000256" key="4">
    <source>
        <dbReference type="ARBA" id="ARBA00022692"/>
    </source>
</evidence>
<dbReference type="RefSeq" id="XP_001028103.1">
    <property type="nucleotide sequence ID" value="XM_001028103.3"/>
</dbReference>
<protein>
    <submittedName>
        <fullName evidence="8">Chromate ion transporter (CHR) family chromate transporter</fullName>
    </submittedName>
</protein>
<dbReference type="OMA" id="YQGAVGH"/>
<dbReference type="Proteomes" id="UP000009168">
    <property type="component" value="Unassembled WGS sequence"/>
</dbReference>
<dbReference type="GO" id="GO:0015109">
    <property type="term" value="F:chromate transmembrane transporter activity"/>
    <property type="evidence" value="ECO:0007669"/>
    <property type="project" value="InterPro"/>
</dbReference>
<reference evidence="9" key="1">
    <citation type="journal article" date="2006" name="PLoS Biol.">
        <title>Macronuclear genome sequence of the ciliate Tetrahymena thermophila, a model eukaryote.</title>
        <authorList>
            <person name="Eisen J.A."/>
            <person name="Coyne R.S."/>
            <person name="Wu M."/>
            <person name="Wu D."/>
            <person name="Thiagarajan M."/>
            <person name="Wortman J.R."/>
            <person name="Badger J.H."/>
            <person name="Ren Q."/>
            <person name="Amedeo P."/>
            <person name="Jones K.M."/>
            <person name="Tallon L.J."/>
            <person name="Delcher A.L."/>
            <person name="Salzberg S.L."/>
            <person name="Silva J.C."/>
            <person name="Haas B.J."/>
            <person name="Majoros W.H."/>
            <person name="Farzad M."/>
            <person name="Carlton J.M."/>
            <person name="Smith R.K. Jr."/>
            <person name="Garg J."/>
            <person name="Pearlman R.E."/>
            <person name="Karrer K.M."/>
            <person name="Sun L."/>
            <person name="Manning G."/>
            <person name="Elde N.C."/>
            <person name="Turkewitz A.P."/>
            <person name="Asai D.J."/>
            <person name="Wilkes D.E."/>
            <person name="Wang Y."/>
            <person name="Cai H."/>
            <person name="Collins K."/>
            <person name="Stewart B.A."/>
            <person name="Lee S.R."/>
            <person name="Wilamowska K."/>
            <person name="Weinberg Z."/>
            <person name="Ruzzo W.L."/>
            <person name="Wloga D."/>
            <person name="Gaertig J."/>
            <person name="Frankel J."/>
            <person name="Tsao C.-C."/>
            <person name="Gorovsky M.A."/>
            <person name="Keeling P.J."/>
            <person name="Waller R.F."/>
            <person name="Patron N.J."/>
            <person name="Cherry J.M."/>
            <person name="Stover N.A."/>
            <person name="Krieger C.J."/>
            <person name="del Toro C."/>
            <person name="Ryder H.F."/>
            <person name="Williamson S.C."/>
            <person name="Barbeau R.A."/>
            <person name="Hamilton E.P."/>
            <person name="Orias E."/>
        </authorList>
    </citation>
    <scope>NUCLEOTIDE SEQUENCE [LARGE SCALE GENOMIC DNA]</scope>
    <source>
        <strain evidence="9">SB210</strain>
    </source>
</reference>
<dbReference type="NCBIfam" id="TIGR00937">
    <property type="entry name" value="2A51"/>
    <property type="match status" value="1"/>
</dbReference>
<evidence type="ECO:0000313" key="8">
    <source>
        <dbReference type="EMBL" id="EAS07861.1"/>
    </source>
</evidence>
<keyword evidence="9" id="KW-1185">Reference proteome</keyword>
<feature type="transmembrane region" description="Helical" evidence="7">
    <location>
        <begin position="318"/>
        <end position="339"/>
    </location>
</feature>
<keyword evidence="4 7" id="KW-0812">Transmembrane</keyword>
<dbReference type="AlphaFoldDB" id="I7M4Q6"/>
<evidence type="ECO:0000256" key="1">
    <source>
        <dbReference type="ARBA" id="ARBA00004651"/>
    </source>
</evidence>
<keyword evidence="6 7" id="KW-0472">Membrane</keyword>
<dbReference type="EMBL" id="GG662209">
    <property type="protein sequence ID" value="EAS07861.1"/>
    <property type="molecule type" value="Genomic_DNA"/>
</dbReference>
<dbReference type="HOGENOM" id="CLU_597824_0_0_1"/>
<dbReference type="GO" id="GO:0005886">
    <property type="term" value="C:plasma membrane"/>
    <property type="evidence" value="ECO:0007669"/>
    <property type="project" value="UniProtKB-SubCell"/>
</dbReference>
<feature type="transmembrane region" description="Helical" evidence="7">
    <location>
        <begin position="287"/>
        <end position="306"/>
    </location>
</feature>
<dbReference type="InParanoid" id="I7M4Q6"/>
<dbReference type="PIRSF" id="PIRSF004810">
    <property type="entry name" value="ChrA"/>
    <property type="match status" value="1"/>
</dbReference>
<comment type="similarity">
    <text evidence="2">Belongs to the chromate ion transporter (CHR) (TC 2.A.51) family.</text>
</comment>
<dbReference type="STRING" id="312017.I7M4Q6"/>
<evidence type="ECO:0000256" key="5">
    <source>
        <dbReference type="ARBA" id="ARBA00022989"/>
    </source>
</evidence>
<dbReference type="PANTHER" id="PTHR33567:SF3">
    <property type="entry name" value="CHROMATE ION TRANSPORTER (EUROFUNG)"/>
    <property type="match status" value="1"/>
</dbReference>
<dbReference type="InterPro" id="IPR003370">
    <property type="entry name" value="Chromate_transpt"/>
</dbReference>
<feature type="transmembrane region" description="Helical" evidence="7">
    <location>
        <begin position="192"/>
        <end position="214"/>
    </location>
</feature>
<dbReference type="Pfam" id="PF02417">
    <property type="entry name" value="Chromate_transp"/>
    <property type="match status" value="2"/>
</dbReference>
<evidence type="ECO:0000256" key="3">
    <source>
        <dbReference type="ARBA" id="ARBA00022475"/>
    </source>
</evidence>
<dbReference type="InterPro" id="IPR014047">
    <property type="entry name" value="Chr_Tranpt_l_chain"/>
</dbReference>
<evidence type="ECO:0000313" key="9">
    <source>
        <dbReference type="Proteomes" id="UP000009168"/>
    </source>
</evidence>
<feature type="transmembrane region" description="Helical" evidence="7">
    <location>
        <begin position="115"/>
        <end position="138"/>
    </location>
</feature>
<name>I7M4Q6_TETTS</name>